<keyword evidence="5" id="KW-1015">Disulfide bond</keyword>
<name>A0A101UT75_9ACTN</name>
<dbReference type="InterPro" id="IPR002186">
    <property type="entry name" value="Neocarzinostatin_fam"/>
</dbReference>
<sequence length="144" mass="14289">MLQRKRLARAAGSLTVLGLAAVFCFQTPASAAAPTATVTPSSGLSDGAVVRVTAAGLEPGTTYNVGECASVDGGSLACDLAGFIPVVADSNGELETQVTVHSSFTGYLYDGTAWGPVDCAALQCLVGMGDSSGNGPDGVPISFS</sequence>
<dbReference type="GO" id="GO:0003677">
    <property type="term" value="F:DNA binding"/>
    <property type="evidence" value="ECO:0007669"/>
    <property type="project" value="UniProtKB-KW"/>
</dbReference>
<dbReference type="OrthoDB" id="4303878at2"/>
<evidence type="ECO:0000313" key="8">
    <source>
        <dbReference type="Proteomes" id="UP000053260"/>
    </source>
</evidence>
<evidence type="ECO:0000256" key="3">
    <source>
        <dbReference type="ARBA" id="ARBA00023022"/>
    </source>
</evidence>
<dbReference type="SUPFAM" id="SSF49319">
    <property type="entry name" value="Actinoxanthin-like"/>
    <property type="match status" value="1"/>
</dbReference>
<protein>
    <submittedName>
        <fullName evidence="7">Neocarzinostatin</fullName>
    </submittedName>
</protein>
<evidence type="ECO:0000256" key="2">
    <source>
        <dbReference type="ARBA" id="ARBA00022529"/>
    </source>
</evidence>
<keyword evidence="4" id="KW-0238">DNA-binding</keyword>
<accession>A0A101UT75</accession>
<reference evidence="7 8" key="1">
    <citation type="submission" date="2015-10" db="EMBL/GenBank/DDBJ databases">
        <title>Draft genome sequence of Streptomyces sp. RV15, isolated from a marine sponge.</title>
        <authorList>
            <person name="Ruckert C."/>
            <person name="Abdelmohsen U.R."/>
            <person name="Winkler A."/>
            <person name="Hentschel U."/>
            <person name="Kalinowski J."/>
            <person name="Kampfer P."/>
            <person name="Glaeser S."/>
        </authorList>
    </citation>
    <scope>NUCLEOTIDE SEQUENCE [LARGE SCALE GENOMIC DNA]</scope>
    <source>
        <strain evidence="7 8">RV15</strain>
    </source>
</reference>
<dbReference type="EMBL" id="LMXB01000087">
    <property type="protein sequence ID" value="KUO16435.1"/>
    <property type="molecule type" value="Genomic_DNA"/>
</dbReference>
<comment type="similarity">
    <text evidence="1">Belongs to the neocarzinostatin family.</text>
</comment>
<evidence type="ECO:0000256" key="4">
    <source>
        <dbReference type="ARBA" id="ARBA00023125"/>
    </source>
</evidence>
<dbReference type="Pfam" id="PF00960">
    <property type="entry name" value="Neocarzinostat"/>
    <property type="match status" value="1"/>
</dbReference>
<dbReference type="STRING" id="909626.AQJ91_35600"/>
<keyword evidence="6" id="KW-0732">Signal</keyword>
<dbReference type="GO" id="GO:0042742">
    <property type="term" value="P:defense response to bacterium"/>
    <property type="evidence" value="ECO:0007669"/>
    <property type="project" value="UniProtKB-KW"/>
</dbReference>
<dbReference type="RefSeq" id="WP_067029907.1">
    <property type="nucleotide sequence ID" value="NZ_KQ949105.1"/>
</dbReference>
<proteinExistence type="inferred from homology"/>
<dbReference type="AlphaFoldDB" id="A0A101UT75"/>
<comment type="caution">
    <text evidence="7">The sequence shown here is derived from an EMBL/GenBank/DDBJ whole genome shotgun (WGS) entry which is preliminary data.</text>
</comment>
<keyword evidence="8" id="KW-1185">Reference proteome</keyword>
<evidence type="ECO:0000256" key="1">
    <source>
        <dbReference type="ARBA" id="ARBA00010648"/>
    </source>
</evidence>
<feature type="chain" id="PRO_5007108392" evidence="6">
    <location>
        <begin position="32"/>
        <end position="144"/>
    </location>
</feature>
<evidence type="ECO:0000313" key="7">
    <source>
        <dbReference type="EMBL" id="KUO16435.1"/>
    </source>
</evidence>
<dbReference type="InterPro" id="IPR027273">
    <property type="entry name" value="Neocarzinostatin-like"/>
</dbReference>
<dbReference type="Proteomes" id="UP000053260">
    <property type="component" value="Unassembled WGS sequence"/>
</dbReference>
<keyword evidence="3" id="KW-0044">Antibiotic</keyword>
<feature type="signal peptide" evidence="6">
    <location>
        <begin position="1"/>
        <end position="31"/>
    </location>
</feature>
<dbReference type="Gene3D" id="2.60.40.230">
    <property type="entry name" value="Neocarzinostatin-like"/>
    <property type="match status" value="1"/>
</dbReference>
<dbReference type="NCBIfam" id="NF040680">
    <property type="entry name" value="chromo_anti"/>
    <property type="match status" value="1"/>
</dbReference>
<gene>
    <name evidence="7" type="ORF">AQJ91_35600</name>
</gene>
<evidence type="ECO:0000256" key="6">
    <source>
        <dbReference type="SAM" id="SignalP"/>
    </source>
</evidence>
<dbReference type="PRINTS" id="PR01885">
    <property type="entry name" value="MACROMOMYCIN"/>
</dbReference>
<organism evidence="7 8">
    <name type="scientific">Streptomyces dysideae</name>
    <dbReference type="NCBI Taxonomy" id="909626"/>
    <lineage>
        <taxon>Bacteria</taxon>
        <taxon>Bacillati</taxon>
        <taxon>Actinomycetota</taxon>
        <taxon>Actinomycetes</taxon>
        <taxon>Kitasatosporales</taxon>
        <taxon>Streptomycetaceae</taxon>
        <taxon>Streptomyces</taxon>
    </lineage>
</organism>
<keyword evidence="2" id="KW-0929">Antimicrobial</keyword>
<evidence type="ECO:0000256" key="5">
    <source>
        <dbReference type="ARBA" id="ARBA00023157"/>
    </source>
</evidence>